<proteinExistence type="predicted"/>
<organism evidence="1">
    <name type="scientific">marine sediment metagenome</name>
    <dbReference type="NCBI Taxonomy" id="412755"/>
    <lineage>
        <taxon>unclassified sequences</taxon>
        <taxon>metagenomes</taxon>
        <taxon>ecological metagenomes</taxon>
    </lineage>
</organism>
<reference evidence="1" key="1">
    <citation type="journal article" date="2014" name="Front. Microbiol.">
        <title>High frequency of phylogenetically diverse reductive dehalogenase-homologous genes in deep subseafloor sedimentary metagenomes.</title>
        <authorList>
            <person name="Kawai M."/>
            <person name="Futagami T."/>
            <person name="Toyoda A."/>
            <person name="Takaki Y."/>
            <person name="Nishi S."/>
            <person name="Hori S."/>
            <person name="Arai W."/>
            <person name="Tsubouchi T."/>
            <person name="Morono Y."/>
            <person name="Uchiyama I."/>
            <person name="Ito T."/>
            <person name="Fujiyama A."/>
            <person name="Inagaki F."/>
            <person name="Takami H."/>
        </authorList>
    </citation>
    <scope>NUCLEOTIDE SEQUENCE</scope>
    <source>
        <strain evidence="1">Expedition CK06-06</strain>
    </source>
</reference>
<evidence type="ECO:0000313" key="1">
    <source>
        <dbReference type="EMBL" id="GAF69285.1"/>
    </source>
</evidence>
<gene>
    <name evidence="1" type="ORF">S01H1_07493</name>
</gene>
<accession>X0SZP6</accession>
<dbReference type="EMBL" id="BARS01003861">
    <property type="protein sequence ID" value="GAF69285.1"/>
    <property type="molecule type" value="Genomic_DNA"/>
</dbReference>
<protein>
    <submittedName>
        <fullName evidence="1">Uncharacterized protein</fullName>
    </submittedName>
</protein>
<feature type="non-terminal residue" evidence="1">
    <location>
        <position position="132"/>
    </location>
</feature>
<comment type="caution">
    <text evidence="1">The sequence shown here is derived from an EMBL/GenBank/DDBJ whole genome shotgun (WGS) entry which is preliminary data.</text>
</comment>
<sequence>MPRRTFQPEQDEASLDDVSFLHYLATVPVVTVDEGMRAVLLLTGDSTQWPTFEKRYEELRGRGAVKAAWRLRSGRILDKGTLAYMLRTVCSGARSLNEILASKTGIGDRRYALKACVDEGVLPHGLAHEPVT</sequence>
<name>X0SZP6_9ZZZZ</name>
<dbReference type="AlphaFoldDB" id="X0SZP6"/>